<feature type="compositionally biased region" description="Polar residues" evidence="1">
    <location>
        <begin position="736"/>
        <end position="749"/>
    </location>
</feature>
<feature type="compositionally biased region" description="Basic residues" evidence="1">
    <location>
        <begin position="780"/>
        <end position="789"/>
    </location>
</feature>
<feature type="compositionally biased region" description="Polar residues" evidence="1">
    <location>
        <begin position="394"/>
        <end position="409"/>
    </location>
</feature>
<dbReference type="EMBL" id="JAUPFM010000015">
    <property type="protein sequence ID" value="KAK2828765.1"/>
    <property type="molecule type" value="Genomic_DNA"/>
</dbReference>
<feature type="compositionally biased region" description="Basic and acidic residues" evidence="1">
    <location>
        <begin position="313"/>
        <end position="325"/>
    </location>
</feature>
<name>A0AA88M1P2_CHASR</name>
<organism evidence="2 3">
    <name type="scientific">Channa striata</name>
    <name type="common">Snakehead murrel</name>
    <name type="synonym">Ophicephalus striatus</name>
    <dbReference type="NCBI Taxonomy" id="64152"/>
    <lineage>
        <taxon>Eukaryota</taxon>
        <taxon>Metazoa</taxon>
        <taxon>Chordata</taxon>
        <taxon>Craniata</taxon>
        <taxon>Vertebrata</taxon>
        <taxon>Euteleostomi</taxon>
        <taxon>Actinopterygii</taxon>
        <taxon>Neopterygii</taxon>
        <taxon>Teleostei</taxon>
        <taxon>Neoteleostei</taxon>
        <taxon>Acanthomorphata</taxon>
        <taxon>Anabantaria</taxon>
        <taxon>Anabantiformes</taxon>
        <taxon>Channoidei</taxon>
        <taxon>Channidae</taxon>
        <taxon>Channa</taxon>
    </lineage>
</organism>
<feature type="region of interest" description="Disordered" evidence="1">
    <location>
        <begin position="67"/>
        <end position="125"/>
    </location>
</feature>
<feature type="compositionally biased region" description="Basic and acidic residues" evidence="1">
    <location>
        <begin position="558"/>
        <end position="568"/>
    </location>
</feature>
<protein>
    <submittedName>
        <fullName evidence="2">Uncharacterized protein</fullName>
    </submittedName>
</protein>
<sequence length="891" mass="99944">MTGVRKSFHWTQSESFAEAVSTESCHIVLETSPPDYVQKISRYLESSAGQTRQQTVLIDAAEEESDSGDSLFITQKLPEPVRTQRRRRRSLRSTPTSPRDLEESDDATSSSASHEESKTDKKRARKRFRLPKYAFPFLKGTKRKPRSTLLSVRQNTSLHNATMGGFFKCVRELWQGYERGDDPGLSLPTLGMDGEYISPLSEEQEEGSEDEDIKVVEKKRFVAPSKAKCSQPWYTPAKRDSQVTQQRRTTRSKSATSQELSLKNPKKPAKASFSRVTLSSPDTDSSDDGDRSCGGLVERETSDTSILTQTETPKTERHPTRETKKILFRKTARGEELCDDSDATVCEPPKLQRSPGDQALRGHESDVTVTATQLHAFHTDDLSQTGQEEDEPKSQSLLQGHTNNGSVCNETRVKKKKKKKSRGDPVIAEGKGQSQGEEEGLHAAASVNTEADEIPSPQYNRSEAPALSDDNMLRQEEKDIPNSTQTKKKRKKKKSALDNIRQNLNGNLESDARLEDSRFIVTCSLENTNEKMEKKKKRGKSNVEGDDQLQTSAITAEPLHEDGKMQREKKQRKKEKKITVTEECEEVDGVENTEAFEETVECSHEEKRPEHKNKQQASSLKENEDVSLSSDVNCFGHTGLSIKKKKKKKQRISEGVDVSYSPDTNKKVENADSSQKTVSGADDQDVEQMIKKKKKKKDRMSEICSRNNTVGLDDDPGSVRKKRRTSSFLHADSEETNIQHQQQSSSPTASHVWCAENRGVSTGDVETESAEVAGNLSNGVRKKKKKRKTLTTQENVEVAHEPEFEEPNRKCQSAFSGDSETRLKKKKKHKRTESDCVTPVERLDTRADEGETEVEEVSVPKKKRGNKRAALNEKKHVKHGSPPSETPGNPE</sequence>
<dbReference type="AlphaFoldDB" id="A0AA88M1P2"/>
<accession>A0AA88M1P2</accession>
<feature type="compositionally biased region" description="Basic and acidic residues" evidence="1">
    <location>
        <begin position="601"/>
        <end position="613"/>
    </location>
</feature>
<feature type="compositionally biased region" description="Acidic residues" evidence="1">
    <location>
        <begin position="582"/>
        <end position="600"/>
    </location>
</feature>
<dbReference type="Proteomes" id="UP001187415">
    <property type="component" value="Unassembled WGS sequence"/>
</dbReference>
<evidence type="ECO:0000256" key="1">
    <source>
        <dbReference type="SAM" id="MobiDB-lite"/>
    </source>
</evidence>
<feature type="compositionally biased region" description="Basic and acidic residues" evidence="1">
    <location>
        <begin position="797"/>
        <end position="809"/>
    </location>
</feature>
<feature type="region of interest" description="Disordered" evidence="1">
    <location>
        <begin position="229"/>
        <end position="499"/>
    </location>
</feature>
<feature type="compositionally biased region" description="Polar residues" evidence="1">
    <location>
        <begin position="615"/>
        <end position="632"/>
    </location>
</feature>
<feature type="compositionally biased region" description="Basic and acidic residues" evidence="1">
    <location>
        <begin position="471"/>
        <end position="480"/>
    </location>
</feature>
<evidence type="ECO:0000313" key="3">
    <source>
        <dbReference type="Proteomes" id="UP001187415"/>
    </source>
</evidence>
<proteinExistence type="predicted"/>
<gene>
    <name evidence="2" type="ORF">Q5P01_019799</name>
</gene>
<keyword evidence="3" id="KW-1185">Reference proteome</keyword>
<comment type="caution">
    <text evidence="2">The sequence shown here is derived from an EMBL/GenBank/DDBJ whole genome shotgun (WGS) entry which is preliminary data.</text>
</comment>
<feature type="compositionally biased region" description="Polar residues" evidence="1">
    <location>
        <begin position="303"/>
        <end position="312"/>
    </location>
</feature>
<feature type="compositionally biased region" description="Polar residues" evidence="1">
    <location>
        <begin position="242"/>
        <end position="261"/>
    </location>
</feature>
<evidence type="ECO:0000313" key="2">
    <source>
        <dbReference type="EMBL" id="KAK2828765.1"/>
    </source>
</evidence>
<feature type="region of interest" description="Disordered" evidence="1">
    <location>
        <begin position="527"/>
        <end position="891"/>
    </location>
</feature>
<reference evidence="2" key="1">
    <citation type="submission" date="2023-07" db="EMBL/GenBank/DDBJ databases">
        <title>Chromosome-level Genome Assembly of Striped Snakehead (Channa striata).</title>
        <authorList>
            <person name="Liu H."/>
        </authorList>
    </citation>
    <scope>NUCLEOTIDE SEQUENCE</scope>
    <source>
        <strain evidence="2">Gz</strain>
        <tissue evidence="2">Muscle</tissue>
    </source>
</reference>